<reference evidence="2 3" key="1">
    <citation type="journal article" date="2023" name="bioRxiv">
        <title>Genome report: Whole genome sequence and annotation of Penstemon davidsonii.</title>
        <authorList>
            <person name="Ostevik K.L."/>
            <person name="Alabady M."/>
            <person name="Zhang M."/>
            <person name="Rausher M.D."/>
        </authorList>
    </citation>
    <scope>NUCLEOTIDE SEQUENCE [LARGE SCALE GENOMIC DNA]</scope>
    <source>
        <strain evidence="2">DNT005</strain>
        <tissue evidence="2">Whole leaf</tissue>
    </source>
</reference>
<accession>A0ABR0DDS3</accession>
<gene>
    <name evidence="2" type="ORF">RD792_005989</name>
</gene>
<dbReference type="PANTHER" id="PTHR31672:SF10">
    <property type="entry name" value="F-BOX DOMAIN-CONTAINING PROTEIN"/>
    <property type="match status" value="1"/>
</dbReference>
<comment type="caution">
    <text evidence="2">The sequence shown here is derived from an EMBL/GenBank/DDBJ whole genome shotgun (WGS) entry which is preliminary data.</text>
</comment>
<dbReference type="Pfam" id="PF00646">
    <property type="entry name" value="F-box"/>
    <property type="match status" value="1"/>
</dbReference>
<dbReference type="Gene3D" id="1.20.1280.50">
    <property type="match status" value="1"/>
</dbReference>
<proteinExistence type="predicted"/>
<dbReference type="CDD" id="cd22157">
    <property type="entry name" value="F-box_AtFBW1-like"/>
    <property type="match status" value="1"/>
</dbReference>
<evidence type="ECO:0000259" key="1">
    <source>
        <dbReference type="PROSITE" id="PS50181"/>
    </source>
</evidence>
<dbReference type="PROSITE" id="PS50181">
    <property type="entry name" value="FBOX"/>
    <property type="match status" value="1"/>
</dbReference>
<dbReference type="InterPro" id="IPR050796">
    <property type="entry name" value="SCF_F-box_component"/>
</dbReference>
<name>A0ABR0DDS3_9LAMI</name>
<feature type="domain" description="F-box" evidence="1">
    <location>
        <begin position="4"/>
        <end position="50"/>
    </location>
</feature>
<dbReference type="Pfam" id="PF08268">
    <property type="entry name" value="FBA_3"/>
    <property type="match status" value="1"/>
</dbReference>
<evidence type="ECO:0000313" key="2">
    <source>
        <dbReference type="EMBL" id="KAK4487389.1"/>
    </source>
</evidence>
<evidence type="ECO:0000313" key="3">
    <source>
        <dbReference type="Proteomes" id="UP001291926"/>
    </source>
</evidence>
<keyword evidence="3" id="KW-1185">Reference proteome</keyword>
<dbReference type="InterPro" id="IPR036047">
    <property type="entry name" value="F-box-like_dom_sf"/>
</dbReference>
<dbReference type="InterPro" id="IPR001810">
    <property type="entry name" value="F-box_dom"/>
</dbReference>
<dbReference type="NCBIfam" id="TIGR01640">
    <property type="entry name" value="F_box_assoc_1"/>
    <property type="match status" value="1"/>
</dbReference>
<sequence length="394" mass="46274">MTTICTRSSLPEDLVIEILLRLPVKSLLRFRIVCKQWHVIIKSPSFIRKHVYHWSNYTRLLVYYHANMPRKIPKVEFYDFTLFQDETLETYEEPPNLKLPGLIEALHGPCNGIFCVLSTSFKLALWNPATRRMRGLPSPSKEFIVIDEIGFGIDPITDEFKIVLIIGHNCVCRLEPFYAVYTSSNDSWKYYKDEVHLNDHSIVSRSEYGTTFLNGFYYWKKYSIKTFSSVILTFDMHNEVFRDIEMPEVVRSIPDGNLGTYNDSLALFSYDINAFDRRIDIWVMKEKGCWMNLLTCVLPLKSFVPLGFWKGKQIFATTLVNSIMKLMMYDPDLHNIRNIRAEKREIVSTLKVWPVYYKESLVSIETDGIPDYDIQSEVIRKFLVRRWGPEFDPE</sequence>
<dbReference type="PANTHER" id="PTHR31672">
    <property type="entry name" value="BNACNNG10540D PROTEIN"/>
    <property type="match status" value="1"/>
</dbReference>
<dbReference type="EMBL" id="JAYDYQ010001885">
    <property type="protein sequence ID" value="KAK4487389.1"/>
    <property type="molecule type" value="Genomic_DNA"/>
</dbReference>
<dbReference type="Proteomes" id="UP001291926">
    <property type="component" value="Unassembled WGS sequence"/>
</dbReference>
<organism evidence="2 3">
    <name type="scientific">Penstemon davidsonii</name>
    <dbReference type="NCBI Taxonomy" id="160366"/>
    <lineage>
        <taxon>Eukaryota</taxon>
        <taxon>Viridiplantae</taxon>
        <taxon>Streptophyta</taxon>
        <taxon>Embryophyta</taxon>
        <taxon>Tracheophyta</taxon>
        <taxon>Spermatophyta</taxon>
        <taxon>Magnoliopsida</taxon>
        <taxon>eudicotyledons</taxon>
        <taxon>Gunneridae</taxon>
        <taxon>Pentapetalae</taxon>
        <taxon>asterids</taxon>
        <taxon>lamiids</taxon>
        <taxon>Lamiales</taxon>
        <taxon>Plantaginaceae</taxon>
        <taxon>Cheloneae</taxon>
        <taxon>Penstemon</taxon>
    </lineage>
</organism>
<dbReference type="SUPFAM" id="SSF81383">
    <property type="entry name" value="F-box domain"/>
    <property type="match status" value="1"/>
</dbReference>
<dbReference type="InterPro" id="IPR013187">
    <property type="entry name" value="F-box-assoc_dom_typ3"/>
</dbReference>
<dbReference type="SMART" id="SM00256">
    <property type="entry name" value="FBOX"/>
    <property type="match status" value="1"/>
</dbReference>
<dbReference type="InterPro" id="IPR017451">
    <property type="entry name" value="F-box-assoc_interact_dom"/>
</dbReference>
<protein>
    <recommendedName>
        <fullName evidence="1">F-box domain-containing protein</fullName>
    </recommendedName>
</protein>